<feature type="non-terminal residue" evidence="1">
    <location>
        <position position="155"/>
    </location>
</feature>
<evidence type="ECO:0000313" key="1">
    <source>
        <dbReference type="EMBL" id="GAH06916.1"/>
    </source>
</evidence>
<dbReference type="InterPro" id="IPR038673">
    <property type="entry name" value="OprB_sf"/>
</dbReference>
<dbReference type="GO" id="GO:0016020">
    <property type="term" value="C:membrane"/>
    <property type="evidence" value="ECO:0007669"/>
    <property type="project" value="InterPro"/>
</dbReference>
<reference evidence="1" key="1">
    <citation type="journal article" date="2014" name="Front. Microbiol.">
        <title>High frequency of phylogenetically diverse reductive dehalogenase-homologous genes in deep subseafloor sedimentary metagenomes.</title>
        <authorList>
            <person name="Kawai M."/>
            <person name="Futagami T."/>
            <person name="Toyoda A."/>
            <person name="Takaki Y."/>
            <person name="Nishi S."/>
            <person name="Hori S."/>
            <person name="Arai W."/>
            <person name="Tsubouchi T."/>
            <person name="Morono Y."/>
            <person name="Uchiyama I."/>
            <person name="Ito T."/>
            <person name="Fujiyama A."/>
            <person name="Inagaki F."/>
            <person name="Takami H."/>
        </authorList>
    </citation>
    <scope>NUCLEOTIDE SEQUENCE</scope>
    <source>
        <strain evidence="1">Expedition CK06-06</strain>
    </source>
</reference>
<sequence>GDGLAESGIELGLGVTQIYQQNVRGGISKHRRAGRYSGSYDLEISADLRKLLGIEGGSLYMLTEGKWSKSGGIDAPSVGSAFGVNGDGAPRRSMDVSELWYEQVFADETIRLRIGKMDLTGGFDCHGCPVSFDCSSYANDETTQFLNNALINNPT</sequence>
<dbReference type="GO" id="GO:0015288">
    <property type="term" value="F:porin activity"/>
    <property type="evidence" value="ECO:0007669"/>
    <property type="project" value="InterPro"/>
</dbReference>
<feature type="non-terminal residue" evidence="1">
    <location>
        <position position="1"/>
    </location>
</feature>
<dbReference type="GO" id="GO:0008643">
    <property type="term" value="P:carbohydrate transport"/>
    <property type="evidence" value="ECO:0007669"/>
    <property type="project" value="InterPro"/>
</dbReference>
<dbReference type="Pfam" id="PF04966">
    <property type="entry name" value="OprB"/>
    <property type="match status" value="1"/>
</dbReference>
<protein>
    <submittedName>
        <fullName evidence="1">Uncharacterized protein</fullName>
    </submittedName>
</protein>
<gene>
    <name evidence="1" type="ORF">S01H4_62540</name>
</gene>
<proteinExistence type="predicted"/>
<dbReference type="PANTHER" id="PTHR37944:SF1">
    <property type="entry name" value="PORIN B"/>
    <property type="match status" value="1"/>
</dbReference>
<name>X1CF30_9ZZZZ</name>
<dbReference type="InterPro" id="IPR007049">
    <property type="entry name" value="Carb-sel_porin_OprB"/>
</dbReference>
<dbReference type="EMBL" id="BART01037355">
    <property type="protein sequence ID" value="GAH06916.1"/>
    <property type="molecule type" value="Genomic_DNA"/>
</dbReference>
<comment type="caution">
    <text evidence="1">The sequence shown here is derived from an EMBL/GenBank/DDBJ whole genome shotgun (WGS) entry which is preliminary data.</text>
</comment>
<organism evidence="1">
    <name type="scientific">marine sediment metagenome</name>
    <dbReference type="NCBI Taxonomy" id="412755"/>
    <lineage>
        <taxon>unclassified sequences</taxon>
        <taxon>metagenomes</taxon>
        <taxon>ecological metagenomes</taxon>
    </lineage>
</organism>
<dbReference type="AlphaFoldDB" id="X1CF30"/>
<dbReference type="InterPro" id="IPR052932">
    <property type="entry name" value="OprB_Porin"/>
</dbReference>
<dbReference type="PANTHER" id="PTHR37944">
    <property type="entry name" value="PORIN B"/>
    <property type="match status" value="1"/>
</dbReference>
<dbReference type="Gene3D" id="2.40.160.180">
    <property type="entry name" value="Carbohydrate-selective porin OprB"/>
    <property type="match status" value="1"/>
</dbReference>
<accession>X1CF30</accession>